<name>A0A183U7H6_TOXCA</name>
<accession>A0A183U7H6</accession>
<sequence length="96" mass="10554">MMVRAKLVQPGGYVNVPRCYRDPYGLYRLCGPPLLDPLDGTSLAQPSCTAVRSSIWSRVPSQRCRASVSCAIRAPTHCRASDNLHELLMTSDNHPA</sequence>
<dbReference type="Proteomes" id="UP000050794">
    <property type="component" value="Unassembled WGS sequence"/>
</dbReference>
<organism evidence="2 3">
    <name type="scientific">Toxocara canis</name>
    <name type="common">Canine roundworm</name>
    <dbReference type="NCBI Taxonomy" id="6265"/>
    <lineage>
        <taxon>Eukaryota</taxon>
        <taxon>Metazoa</taxon>
        <taxon>Ecdysozoa</taxon>
        <taxon>Nematoda</taxon>
        <taxon>Chromadorea</taxon>
        <taxon>Rhabditida</taxon>
        <taxon>Spirurina</taxon>
        <taxon>Ascaridomorpha</taxon>
        <taxon>Ascaridoidea</taxon>
        <taxon>Toxocaridae</taxon>
        <taxon>Toxocara</taxon>
    </lineage>
</organism>
<dbReference type="EMBL" id="UYWY01007573">
    <property type="protein sequence ID" value="VDM30163.1"/>
    <property type="molecule type" value="Genomic_DNA"/>
</dbReference>
<reference evidence="1 2" key="2">
    <citation type="submission" date="2018-11" db="EMBL/GenBank/DDBJ databases">
        <authorList>
            <consortium name="Pathogen Informatics"/>
        </authorList>
    </citation>
    <scope>NUCLEOTIDE SEQUENCE [LARGE SCALE GENOMIC DNA]</scope>
</reference>
<gene>
    <name evidence="1" type="ORF">TCNE_LOCUS4446</name>
</gene>
<evidence type="ECO:0000313" key="3">
    <source>
        <dbReference type="WBParaSite" id="TCNE_0000444601-mRNA-1"/>
    </source>
</evidence>
<dbReference type="AlphaFoldDB" id="A0A183U7H6"/>
<keyword evidence="2" id="KW-1185">Reference proteome</keyword>
<protein>
    <submittedName>
        <fullName evidence="3">Transposase</fullName>
    </submittedName>
</protein>
<reference evidence="3" key="1">
    <citation type="submission" date="2016-06" db="UniProtKB">
        <authorList>
            <consortium name="WormBaseParasite"/>
        </authorList>
    </citation>
    <scope>IDENTIFICATION</scope>
</reference>
<evidence type="ECO:0000313" key="2">
    <source>
        <dbReference type="Proteomes" id="UP000050794"/>
    </source>
</evidence>
<evidence type="ECO:0000313" key="1">
    <source>
        <dbReference type="EMBL" id="VDM30163.1"/>
    </source>
</evidence>
<dbReference type="WBParaSite" id="TCNE_0000444601-mRNA-1">
    <property type="protein sequence ID" value="TCNE_0000444601-mRNA-1"/>
    <property type="gene ID" value="TCNE_0000444601"/>
</dbReference>
<proteinExistence type="predicted"/>